<feature type="domain" description="CN hydrolase" evidence="2">
    <location>
        <begin position="1"/>
        <end position="278"/>
    </location>
</feature>
<dbReference type="InterPro" id="IPR036526">
    <property type="entry name" value="C-N_Hydrolase_sf"/>
</dbReference>
<feature type="compositionally biased region" description="Low complexity" evidence="1">
    <location>
        <begin position="363"/>
        <end position="381"/>
    </location>
</feature>
<feature type="compositionally biased region" description="Polar residues" evidence="1">
    <location>
        <begin position="785"/>
        <end position="843"/>
    </location>
</feature>
<feature type="region of interest" description="Disordered" evidence="1">
    <location>
        <begin position="646"/>
        <end position="687"/>
    </location>
</feature>
<dbReference type="AlphaFoldDB" id="A0A0F2M250"/>
<dbReference type="Pfam" id="PF00795">
    <property type="entry name" value="CN_hydrolase"/>
    <property type="match status" value="1"/>
</dbReference>
<dbReference type="GO" id="GO:0070773">
    <property type="term" value="F:protein-N-terminal glutamine amidohydrolase activity"/>
    <property type="evidence" value="ECO:0007669"/>
    <property type="project" value="InterPro"/>
</dbReference>
<dbReference type="GeneID" id="27666012"/>
<dbReference type="EMBL" id="AXCR01000009">
    <property type="protein sequence ID" value="KJR83788.1"/>
    <property type="molecule type" value="Genomic_DNA"/>
</dbReference>
<dbReference type="RefSeq" id="XP_016586464.1">
    <property type="nucleotide sequence ID" value="XM_016730735.1"/>
</dbReference>
<feature type="compositionally biased region" description="Basic and acidic residues" evidence="1">
    <location>
        <begin position="1021"/>
        <end position="1032"/>
    </location>
</feature>
<feature type="compositionally biased region" description="Basic and acidic residues" evidence="1">
    <location>
        <begin position="542"/>
        <end position="568"/>
    </location>
</feature>
<feature type="compositionally biased region" description="Polar residues" evidence="1">
    <location>
        <begin position="758"/>
        <end position="767"/>
    </location>
</feature>
<feature type="region of interest" description="Disordered" evidence="1">
    <location>
        <begin position="289"/>
        <end position="329"/>
    </location>
</feature>
<dbReference type="Gene3D" id="3.60.110.10">
    <property type="entry name" value="Carbon-nitrogen hydrolase"/>
    <property type="match status" value="1"/>
</dbReference>
<name>A0A0F2M250_SPOSC</name>
<accession>A0A0F2M250</accession>
<comment type="caution">
    <text evidence="3">The sequence shown here is derived from an EMBL/GenBank/DDBJ whole genome shotgun (WGS) entry which is preliminary data.</text>
</comment>
<reference evidence="3 4" key="2">
    <citation type="journal article" date="2015" name="Eukaryot. Cell">
        <title>Asexual propagation of a virulent clone complex in a human and feline outbreak of sporotrichosis.</title>
        <authorList>
            <person name="Teixeira Mde M."/>
            <person name="Rodrigues A.M."/>
            <person name="Tsui C.K."/>
            <person name="de Almeida L.G."/>
            <person name="Van Diepeningen A.D."/>
            <person name="van den Ende B.G."/>
            <person name="Fernandes G.F."/>
            <person name="Kano R."/>
            <person name="Hamelin R.C."/>
            <person name="Lopes-Bezerra L.M."/>
            <person name="Vasconcelos A.T."/>
            <person name="de Hoog S."/>
            <person name="de Camargo Z.P."/>
            <person name="Felipe M.S."/>
        </authorList>
    </citation>
    <scope>NUCLEOTIDE SEQUENCE [LARGE SCALE GENOMIC DNA]</scope>
    <source>
        <strain evidence="3 4">1099-18</strain>
    </source>
</reference>
<evidence type="ECO:0000256" key="1">
    <source>
        <dbReference type="SAM" id="MobiDB-lite"/>
    </source>
</evidence>
<feature type="region of interest" description="Disordered" evidence="1">
    <location>
        <begin position="883"/>
        <end position="964"/>
    </location>
</feature>
<dbReference type="OrthoDB" id="201515at2759"/>
<evidence type="ECO:0000259" key="2">
    <source>
        <dbReference type="PROSITE" id="PS50263"/>
    </source>
</evidence>
<feature type="compositionally biased region" description="Low complexity" evidence="1">
    <location>
        <begin position="936"/>
        <end position="948"/>
    </location>
</feature>
<feature type="compositionally biased region" description="Basic and acidic residues" evidence="1">
    <location>
        <begin position="448"/>
        <end position="460"/>
    </location>
</feature>
<dbReference type="GO" id="GO:0030163">
    <property type="term" value="P:protein catabolic process"/>
    <property type="evidence" value="ECO:0007669"/>
    <property type="project" value="TreeGrafter"/>
</dbReference>
<gene>
    <name evidence="3" type="ORF">SPSK_03920</name>
</gene>
<sequence length="1032" mass="112396">MRIGCLQFSPQVGDVDNNLNRADAVLNKAHDVDGLDLLVLPELAFSGYNFRSLAEISPYLEPSGSGISALWARTTALKWNCNVVVGYPEKVDVAQKWPTSPEFYNSAIIVNQDGETIANYRKSFLYAVDETWALEGQDGFFDGYVEGLGDVAMGICMDLKFEAPWNAFEFAYHILEVQANLVILTMSWLTRESAHTFSQLPQEPDFPTLEYWVQRLEPIIRKESEEEIIVVLCNRSGTERDAVYAGTSTVLGIKNGEVNLYGVLGRGVKELLVVDTEKAPFAKLLRTNHGRKSEADTAKDRDRDSNESIAGSTSTESRKPTPFPLKRAFHPFREFGRSGEYDDDYTPTPIEDIDDAWEITSTAASHGSAPSSYSQSGPQPSRNLAPKLELHIPNGHEFPLPLRKAKGPGSATTRDQEGKSPSAVENDIPTPTAPSPTPMSMRPTFNLPDKKPPVPGKKDVIPSSVNRRGGGGAVKVSRADTPITPPLRVGAKGKGRGPTPISEAPPSPPSEKESARTGSSNFKGSTSSNKKGQAPGSNRGKSSSDKREYGSVIHAKAESIARQSDRTKLSVSASVGPGPATSARQFMTNDELWEQALRNLKRSDSDIIGDSGYDPDRLEDILVGDPSSQLEMQTQMTNEIRQKFEHLNKNNERQPSPVQADLPNRPPSTKSRNASLPRVPQAFNGPSDLRRLSVSRMSIPILASPSLFRQDSQAQSHLRGSDSPIYFRPESQGVHEAAQPQRTGSAAANPDPKRDNSKSSQNSTGSGASLEKGSRPVSRGRQPFSKINATNGTSIPSTQRPNTNTSRVSNSLDRGRRTSNNRSGESVSRSDAPSALSSHDRVMSTNSASNWLFSTPPLNNTQPPLDPDDEIIAMISLIDHHCPVHNSNSRAPSQEPQAQLQATQQARAQSRGQGQGQGRAASQPGERPPRQREATPHTQTPNQQQPEQILSRQQSQAPAAQEGNAEPVYEVILPPHIRELVESLSSPDSSVQSPLRALEALKTSRSTPKFDPPTPTAMQFDTKEEKKLPASA</sequence>
<reference evidence="3 4" key="1">
    <citation type="journal article" date="2014" name="BMC Genomics">
        <title>Comparative genomics of the major fungal agents of human and animal Sporotrichosis: Sporothrix schenckii and Sporothrix brasiliensis.</title>
        <authorList>
            <person name="Teixeira M.M."/>
            <person name="de Almeida L.G."/>
            <person name="Kubitschek-Barreira P."/>
            <person name="Alves F.L."/>
            <person name="Kioshima E.S."/>
            <person name="Abadio A.K."/>
            <person name="Fernandes L."/>
            <person name="Derengowski L.S."/>
            <person name="Ferreira K.S."/>
            <person name="Souza R.C."/>
            <person name="Ruiz J.C."/>
            <person name="de Andrade N.C."/>
            <person name="Paes H.C."/>
            <person name="Nicola A.M."/>
            <person name="Albuquerque P."/>
            <person name="Gerber A.L."/>
            <person name="Martins V.P."/>
            <person name="Peconick L.D."/>
            <person name="Neto A.V."/>
            <person name="Chaucanez C.B."/>
            <person name="Silva P.A."/>
            <person name="Cunha O.L."/>
            <person name="de Oliveira F.F."/>
            <person name="dos Santos T.C."/>
            <person name="Barros A.L."/>
            <person name="Soares M.A."/>
            <person name="de Oliveira L.M."/>
            <person name="Marini M.M."/>
            <person name="Villalobos-Duno H."/>
            <person name="Cunha M.M."/>
            <person name="de Hoog S."/>
            <person name="da Silveira J.F."/>
            <person name="Henrissat B."/>
            <person name="Nino-Vega G.A."/>
            <person name="Cisalpino P.S."/>
            <person name="Mora-Montes H.M."/>
            <person name="Almeida S.R."/>
            <person name="Stajich J.E."/>
            <person name="Lopes-Bezerra L.M."/>
            <person name="Vasconcelos A.T."/>
            <person name="Felipe M.S."/>
        </authorList>
    </citation>
    <scope>NUCLEOTIDE SEQUENCE [LARGE SCALE GENOMIC DNA]</scope>
    <source>
        <strain evidence="3 4">1099-18</strain>
    </source>
</reference>
<dbReference type="Proteomes" id="UP000033710">
    <property type="component" value="Unassembled WGS sequence"/>
</dbReference>
<dbReference type="PROSITE" id="PS50263">
    <property type="entry name" value="CN_HYDROLASE"/>
    <property type="match status" value="1"/>
</dbReference>
<feature type="region of interest" description="Disordered" evidence="1">
    <location>
        <begin position="709"/>
        <end position="728"/>
    </location>
</feature>
<dbReference type="CDD" id="cd07566">
    <property type="entry name" value="ScNTA1_like"/>
    <property type="match status" value="1"/>
</dbReference>
<feature type="region of interest" description="Disordered" evidence="1">
    <location>
        <begin position="733"/>
        <end position="843"/>
    </location>
</feature>
<feature type="compositionally biased region" description="Polar residues" evidence="1">
    <location>
        <begin position="516"/>
        <end position="541"/>
    </location>
</feature>
<feature type="compositionally biased region" description="Polar residues" evidence="1">
    <location>
        <begin position="709"/>
        <end position="718"/>
    </location>
</feature>
<dbReference type="VEuPathDB" id="FungiDB:SPSK_03920"/>
<feature type="region of interest" description="Disordered" evidence="1">
    <location>
        <begin position="363"/>
        <end position="587"/>
    </location>
</feature>
<evidence type="ECO:0000313" key="3">
    <source>
        <dbReference type="EMBL" id="KJR83788.1"/>
    </source>
</evidence>
<organism evidence="3 4">
    <name type="scientific">Sporothrix schenckii 1099-18</name>
    <dbReference type="NCBI Taxonomy" id="1397361"/>
    <lineage>
        <taxon>Eukaryota</taxon>
        <taxon>Fungi</taxon>
        <taxon>Dikarya</taxon>
        <taxon>Ascomycota</taxon>
        <taxon>Pezizomycotina</taxon>
        <taxon>Sordariomycetes</taxon>
        <taxon>Sordariomycetidae</taxon>
        <taxon>Ophiostomatales</taxon>
        <taxon>Ophiostomataceae</taxon>
        <taxon>Sporothrix</taxon>
    </lineage>
</organism>
<dbReference type="PANTHER" id="PTHR11750">
    <property type="entry name" value="PROTEIN N-TERMINAL AMIDASE"/>
    <property type="match status" value="1"/>
</dbReference>
<feature type="compositionally biased region" description="Low complexity" evidence="1">
    <location>
        <begin position="893"/>
        <end position="923"/>
    </location>
</feature>
<feature type="compositionally biased region" description="Basic and acidic residues" evidence="1">
    <location>
        <begin position="291"/>
        <end position="306"/>
    </location>
</feature>
<dbReference type="KEGG" id="ssck:SPSK_03920"/>
<protein>
    <recommendedName>
        <fullName evidence="2">CN hydrolase domain-containing protein</fullName>
    </recommendedName>
</protein>
<dbReference type="PANTHER" id="PTHR11750:SF26">
    <property type="entry name" value="PROTEIN N-TERMINAL AMIDASE"/>
    <property type="match status" value="1"/>
</dbReference>
<proteinExistence type="predicted"/>
<dbReference type="InterPro" id="IPR003010">
    <property type="entry name" value="C-N_Hydrolase"/>
</dbReference>
<feature type="region of interest" description="Disordered" evidence="1">
    <location>
        <begin position="983"/>
        <end position="1032"/>
    </location>
</feature>
<dbReference type="SUPFAM" id="SSF56317">
    <property type="entry name" value="Carbon-nitrogen hydrolase"/>
    <property type="match status" value="1"/>
</dbReference>
<evidence type="ECO:0000313" key="4">
    <source>
        <dbReference type="Proteomes" id="UP000033710"/>
    </source>
</evidence>
<dbReference type="InterPro" id="IPR039703">
    <property type="entry name" value="Nta1"/>
</dbReference>
<dbReference type="GO" id="GO:0008418">
    <property type="term" value="F:protein-N-terminal asparagine amidohydrolase activity"/>
    <property type="evidence" value="ECO:0007669"/>
    <property type="project" value="InterPro"/>
</dbReference>
<feature type="compositionally biased region" description="Low complexity" evidence="1">
    <location>
        <begin position="983"/>
        <end position="994"/>
    </location>
</feature>